<evidence type="ECO:0000313" key="3">
    <source>
        <dbReference type="Proteomes" id="UP000552709"/>
    </source>
</evidence>
<comment type="caution">
    <text evidence="2">The sequence shown here is derived from an EMBL/GenBank/DDBJ whole genome shotgun (WGS) entry which is preliminary data.</text>
</comment>
<gene>
    <name evidence="2" type="ORF">HNQ08_002863</name>
</gene>
<organism evidence="2 3">
    <name type="scientific">Deinococcus humi</name>
    <dbReference type="NCBI Taxonomy" id="662880"/>
    <lineage>
        <taxon>Bacteria</taxon>
        <taxon>Thermotogati</taxon>
        <taxon>Deinococcota</taxon>
        <taxon>Deinococci</taxon>
        <taxon>Deinococcales</taxon>
        <taxon>Deinococcaceae</taxon>
        <taxon>Deinococcus</taxon>
    </lineage>
</organism>
<evidence type="ECO:0000256" key="1">
    <source>
        <dbReference type="SAM" id="Phobius"/>
    </source>
</evidence>
<keyword evidence="1" id="KW-0472">Membrane</keyword>
<accession>A0A7W8JV39</accession>
<proteinExistence type="predicted"/>
<evidence type="ECO:0000313" key="2">
    <source>
        <dbReference type="EMBL" id="MBB5363756.1"/>
    </source>
</evidence>
<dbReference type="AlphaFoldDB" id="A0A7W8JV39"/>
<keyword evidence="3" id="KW-1185">Reference proteome</keyword>
<feature type="transmembrane region" description="Helical" evidence="1">
    <location>
        <begin position="6"/>
        <end position="25"/>
    </location>
</feature>
<feature type="transmembrane region" description="Helical" evidence="1">
    <location>
        <begin position="30"/>
        <end position="49"/>
    </location>
</feature>
<keyword evidence="1" id="KW-1133">Transmembrane helix</keyword>
<dbReference type="Proteomes" id="UP000552709">
    <property type="component" value="Unassembled WGS sequence"/>
</dbReference>
<sequence>MRDLNLTLVVLGGSVLLLGFFSAYIKNRSLLSMPLLALTLGILLGPSGLDVLDPAEWG</sequence>
<protein>
    <submittedName>
        <fullName evidence="2">NhaP-type Na+/H+ or K+/H+ antiporter</fullName>
    </submittedName>
</protein>
<dbReference type="RefSeq" id="WP_221284200.1">
    <property type="nucleotide sequence ID" value="NZ_JACHFL010000007.1"/>
</dbReference>
<name>A0A7W8JV39_9DEIO</name>
<reference evidence="2 3" key="1">
    <citation type="submission" date="2020-08" db="EMBL/GenBank/DDBJ databases">
        <title>Genomic Encyclopedia of Type Strains, Phase IV (KMG-IV): sequencing the most valuable type-strain genomes for metagenomic binning, comparative biology and taxonomic classification.</title>
        <authorList>
            <person name="Goeker M."/>
        </authorList>
    </citation>
    <scope>NUCLEOTIDE SEQUENCE [LARGE SCALE GENOMIC DNA]</scope>
    <source>
        <strain evidence="2 3">DSM 27939</strain>
    </source>
</reference>
<keyword evidence="1" id="KW-0812">Transmembrane</keyword>
<dbReference type="EMBL" id="JACHFL010000007">
    <property type="protein sequence ID" value="MBB5363756.1"/>
    <property type="molecule type" value="Genomic_DNA"/>
</dbReference>